<comment type="caution">
    <text evidence="2">The sequence shown here is derived from an EMBL/GenBank/DDBJ whole genome shotgun (WGS) entry which is preliminary data.</text>
</comment>
<keyword evidence="1" id="KW-1133">Transmembrane helix</keyword>
<dbReference type="InterPro" id="IPR022134">
    <property type="entry name" value="DUF3667"/>
</dbReference>
<protein>
    <recommendedName>
        <fullName evidence="4">DUF3667 domain-containing protein</fullName>
    </recommendedName>
</protein>
<feature type="transmembrane region" description="Helical" evidence="1">
    <location>
        <begin position="270"/>
        <end position="293"/>
    </location>
</feature>
<dbReference type="RefSeq" id="WP_183556078.1">
    <property type="nucleotide sequence ID" value="NZ_JACHBX010000004.1"/>
</dbReference>
<evidence type="ECO:0000313" key="2">
    <source>
        <dbReference type="EMBL" id="MBB6135402.1"/>
    </source>
</evidence>
<evidence type="ECO:0000313" key="3">
    <source>
        <dbReference type="Proteomes" id="UP000540787"/>
    </source>
</evidence>
<evidence type="ECO:0008006" key="4">
    <source>
        <dbReference type="Google" id="ProtNLM"/>
    </source>
</evidence>
<organism evidence="2 3">
    <name type="scientific">Massilia aurea</name>
    <dbReference type="NCBI Taxonomy" id="373040"/>
    <lineage>
        <taxon>Bacteria</taxon>
        <taxon>Pseudomonadati</taxon>
        <taxon>Pseudomonadota</taxon>
        <taxon>Betaproteobacteria</taxon>
        <taxon>Burkholderiales</taxon>
        <taxon>Oxalobacteraceae</taxon>
        <taxon>Telluria group</taxon>
        <taxon>Massilia</taxon>
    </lineage>
</organism>
<keyword evidence="1" id="KW-0812">Transmembrane</keyword>
<feature type="transmembrane region" description="Helical" evidence="1">
    <location>
        <begin position="237"/>
        <end position="258"/>
    </location>
</feature>
<reference evidence="2 3" key="1">
    <citation type="submission" date="2020-08" db="EMBL/GenBank/DDBJ databases">
        <title>The Agave Microbiome: Exploring the role of microbial communities in plant adaptations to desert environments.</title>
        <authorList>
            <person name="Partida-Martinez L.P."/>
        </authorList>
    </citation>
    <scope>NUCLEOTIDE SEQUENCE [LARGE SCALE GENOMIC DNA]</scope>
    <source>
        <strain evidence="2 3">AT3.2</strain>
    </source>
</reference>
<evidence type="ECO:0000256" key="1">
    <source>
        <dbReference type="SAM" id="Phobius"/>
    </source>
</evidence>
<sequence length="294" mass="32809">MTPDTLPQHATAVCKNCRAATDGNYCHQCGQATHLHVPSAREFLHEFIAHYVALEGALWKSLGGLLFKPGFLTCEYIEGRRARYLQPLRLYLTFSIIFFALFKFSGMEVINLGEEIPPSAVVVSGDRKAPEPATEFKRAVAPLVTGAGSFNTTLGQKVQHFLDLPRRDQEVALKGAFFSYTPYAVFALMPLFALYLRILYVRTGRRYGEHFLFALHTNAFAFLMFSVLLTLPPMLDFLELPLSLWLLLYLPLAMHRVYGGARLATGLRWIVLSLLHVLSLILAVMVAMGAALVG</sequence>
<name>A0A7X0CFS6_9BURK</name>
<feature type="transmembrane region" description="Helical" evidence="1">
    <location>
        <begin position="180"/>
        <end position="199"/>
    </location>
</feature>
<dbReference type="AlphaFoldDB" id="A0A7X0CFS6"/>
<accession>A0A7X0CFS6</accession>
<keyword evidence="3" id="KW-1185">Reference proteome</keyword>
<gene>
    <name evidence="2" type="ORF">HD842_003569</name>
</gene>
<keyword evidence="1" id="KW-0472">Membrane</keyword>
<dbReference type="Proteomes" id="UP000540787">
    <property type="component" value="Unassembled WGS sequence"/>
</dbReference>
<feature type="transmembrane region" description="Helical" evidence="1">
    <location>
        <begin position="90"/>
        <end position="110"/>
    </location>
</feature>
<dbReference type="EMBL" id="JACHBX010000004">
    <property type="protein sequence ID" value="MBB6135402.1"/>
    <property type="molecule type" value="Genomic_DNA"/>
</dbReference>
<dbReference type="Pfam" id="PF12412">
    <property type="entry name" value="DUF3667"/>
    <property type="match status" value="1"/>
</dbReference>
<feature type="transmembrane region" description="Helical" evidence="1">
    <location>
        <begin position="211"/>
        <end position="231"/>
    </location>
</feature>
<proteinExistence type="predicted"/>